<dbReference type="InterPro" id="IPR000223">
    <property type="entry name" value="Pept_S26A_signal_pept_1"/>
</dbReference>
<dbReference type="Pfam" id="PF10502">
    <property type="entry name" value="Peptidase_S26"/>
    <property type="match status" value="1"/>
</dbReference>
<comment type="caution">
    <text evidence="9">Lacks conserved residue(s) required for the propagation of feature annotation.</text>
</comment>
<dbReference type="STRING" id="643674.PAEH1_05040"/>
<comment type="similarity">
    <text evidence="2 9">Belongs to the peptidase S26 family.</text>
</comment>
<name>A0A1U9JZA4_9BURK</name>
<reference evidence="11 13" key="1">
    <citation type="submission" date="2017-01" db="EMBL/GenBank/DDBJ databases">
        <title>Complete Genome Sequence of Paenalcaligenes hominis, Isolated from a paraplegic Patient with neurogenic bladder.</title>
        <authorList>
            <person name="Mukhopadhyay R."/>
            <person name="Joaquin J."/>
            <person name="Hogue R."/>
            <person name="Kilaru A."/>
            <person name="Jospin G."/>
            <person name="Mars K."/>
            <person name="Eisen J.A."/>
            <person name="Chaturvedi V."/>
        </authorList>
    </citation>
    <scope>NUCLEOTIDE SEQUENCE [LARGE SCALE GENOMIC DNA]</scope>
    <source>
        <strain evidence="11 13">15S00501</strain>
    </source>
</reference>
<comment type="catalytic activity">
    <reaction evidence="1 8">
        <text>Cleavage of hydrophobic, N-terminal signal or leader sequences from secreted and periplasmic proteins.</text>
        <dbReference type="EC" id="3.4.21.89"/>
    </reaction>
</comment>
<evidence type="ECO:0000259" key="10">
    <source>
        <dbReference type="Pfam" id="PF10502"/>
    </source>
</evidence>
<feature type="active site" evidence="7">
    <location>
        <position position="156"/>
    </location>
</feature>
<comment type="subcellular location">
    <subcellularLocation>
        <location evidence="9">Membrane</location>
        <topology evidence="9">Single-pass type II membrane protein</topology>
    </subcellularLocation>
</comment>
<evidence type="ECO:0000256" key="3">
    <source>
        <dbReference type="ARBA" id="ARBA00013208"/>
    </source>
</evidence>
<dbReference type="InterPro" id="IPR019757">
    <property type="entry name" value="Pept_S26A_signal_pept_1_Lys-AS"/>
</dbReference>
<dbReference type="EMBL" id="JAATIZ010000001">
    <property type="protein sequence ID" value="NJB63859.1"/>
    <property type="molecule type" value="Genomic_DNA"/>
</dbReference>
<dbReference type="PROSITE" id="PS00501">
    <property type="entry name" value="SPASE_I_1"/>
    <property type="match status" value="1"/>
</dbReference>
<dbReference type="InterPro" id="IPR019758">
    <property type="entry name" value="Pept_S26A_signal_pept_1_CS"/>
</dbReference>
<keyword evidence="8" id="KW-0812">Transmembrane</keyword>
<dbReference type="AlphaFoldDB" id="A0A1U9JZA4"/>
<sequence>MRWDFSLILFILLVITGIVWFWDKYSLAAKRKQRVEEAAANVPFVPGLSAEQQQELREEARAKAARMAWWVEYGVSFFPVILFVFVLRSFIFEPFRIPSGSMLPTLQNGDFILVNKFQYGVRLPVINKKVIPLGTPKAGDVLVFRYPVDPSIDYIKRVVGVPGDTVRYENKQLYINNQPIENSSVGQYFEPDRSGYTTEYAELLGETSHHILLNKQPNQDYMPIVRFPYYDNCTYGRQAMECVVPKGQYFVMGDNRDNSLDSRYWGFVPDENVVGRAFFIWMNFSEPSRIGRFH</sequence>
<protein>
    <recommendedName>
        <fullName evidence="4 8">Signal peptidase I</fullName>
        <ecNumber evidence="3 8">3.4.21.89</ecNumber>
    </recommendedName>
</protein>
<dbReference type="GO" id="GO:0016020">
    <property type="term" value="C:membrane"/>
    <property type="evidence" value="ECO:0007669"/>
    <property type="project" value="UniProtKB-SubCell"/>
</dbReference>
<feature type="domain" description="Peptidase S26" evidence="10">
    <location>
        <begin position="71"/>
        <end position="282"/>
    </location>
</feature>
<dbReference type="PANTHER" id="PTHR43390:SF1">
    <property type="entry name" value="CHLOROPLAST PROCESSING PEPTIDASE"/>
    <property type="match status" value="1"/>
</dbReference>
<dbReference type="GO" id="GO:0004252">
    <property type="term" value="F:serine-type endopeptidase activity"/>
    <property type="evidence" value="ECO:0007669"/>
    <property type="project" value="InterPro"/>
</dbReference>
<evidence type="ECO:0000256" key="1">
    <source>
        <dbReference type="ARBA" id="ARBA00000677"/>
    </source>
</evidence>
<keyword evidence="8" id="KW-0472">Membrane</keyword>
<evidence type="ECO:0000256" key="5">
    <source>
        <dbReference type="ARBA" id="ARBA00022670"/>
    </source>
</evidence>
<dbReference type="Proteomes" id="UP000783934">
    <property type="component" value="Unassembled WGS sequence"/>
</dbReference>
<dbReference type="EMBL" id="CP019697">
    <property type="protein sequence ID" value="AQS51097.1"/>
    <property type="molecule type" value="Genomic_DNA"/>
</dbReference>
<evidence type="ECO:0000313" key="14">
    <source>
        <dbReference type="Proteomes" id="UP000783934"/>
    </source>
</evidence>
<dbReference type="EC" id="3.4.21.89" evidence="3 8"/>
<dbReference type="PANTHER" id="PTHR43390">
    <property type="entry name" value="SIGNAL PEPTIDASE I"/>
    <property type="match status" value="1"/>
</dbReference>
<feature type="active site" evidence="7">
    <location>
        <position position="101"/>
    </location>
</feature>
<evidence type="ECO:0000256" key="7">
    <source>
        <dbReference type="PIRSR" id="PIRSR600223-1"/>
    </source>
</evidence>
<dbReference type="KEGG" id="phn:PAEH1_05040"/>
<keyword evidence="8" id="KW-1133">Transmembrane helix</keyword>
<evidence type="ECO:0000256" key="8">
    <source>
        <dbReference type="RuleBase" id="RU003993"/>
    </source>
</evidence>
<dbReference type="PRINTS" id="PR00727">
    <property type="entry name" value="LEADERPTASE"/>
</dbReference>
<dbReference type="OrthoDB" id="9815782at2"/>
<dbReference type="CDD" id="cd06530">
    <property type="entry name" value="S26_SPase_I"/>
    <property type="match status" value="1"/>
</dbReference>
<dbReference type="PROSITE" id="PS00760">
    <property type="entry name" value="SPASE_I_2"/>
    <property type="match status" value="1"/>
</dbReference>
<evidence type="ECO:0000256" key="9">
    <source>
        <dbReference type="RuleBase" id="RU362042"/>
    </source>
</evidence>
<dbReference type="RefSeq" id="WP_077733653.1">
    <property type="nucleotide sequence ID" value="NZ_BMCQ01000002.1"/>
</dbReference>
<dbReference type="GO" id="GO:0009003">
    <property type="term" value="F:signal peptidase activity"/>
    <property type="evidence" value="ECO:0007669"/>
    <property type="project" value="UniProtKB-EC"/>
</dbReference>
<dbReference type="PROSITE" id="PS00761">
    <property type="entry name" value="SPASE_I_3"/>
    <property type="match status" value="1"/>
</dbReference>
<feature type="transmembrane region" description="Helical" evidence="8">
    <location>
        <begin position="70"/>
        <end position="91"/>
    </location>
</feature>
<dbReference type="Proteomes" id="UP000189369">
    <property type="component" value="Chromosome"/>
</dbReference>
<evidence type="ECO:0000313" key="11">
    <source>
        <dbReference type="EMBL" id="AQS51097.1"/>
    </source>
</evidence>
<dbReference type="NCBIfam" id="TIGR02227">
    <property type="entry name" value="sigpep_I_bact"/>
    <property type="match status" value="1"/>
</dbReference>
<evidence type="ECO:0000256" key="4">
    <source>
        <dbReference type="ARBA" id="ARBA00019232"/>
    </source>
</evidence>
<proteinExistence type="inferred from homology"/>
<evidence type="ECO:0000313" key="12">
    <source>
        <dbReference type="EMBL" id="NJB63859.1"/>
    </source>
</evidence>
<dbReference type="GO" id="GO:0006465">
    <property type="term" value="P:signal peptide processing"/>
    <property type="evidence" value="ECO:0007669"/>
    <property type="project" value="InterPro"/>
</dbReference>
<evidence type="ECO:0000256" key="2">
    <source>
        <dbReference type="ARBA" id="ARBA00009370"/>
    </source>
</evidence>
<dbReference type="SUPFAM" id="SSF51306">
    <property type="entry name" value="LexA/Signal peptidase"/>
    <property type="match status" value="1"/>
</dbReference>
<evidence type="ECO:0000313" key="13">
    <source>
        <dbReference type="Proteomes" id="UP000189369"/>
    </source>
</evidence>
<keyword evidence="14" id="KW-1185">Reference proteome</keyword>
<dbReference type="InterPro" id="IPR019533">
    <property type="entry name" value="Peptidase_S26"/>
</dbReference>
<evidence type="ECO:0000256" key="6">
    <source>
        <dbReference type="ARBA" id="ARBA00022801"/>
    </source>
</evidence>
<gene>
    <name evidence="12" type="ORF">GGR41_000080</name>
    <name evidence="11" type="ORF">PAEH1_05040</name>
</gene>
<dbReference type="Gene3D" id="2.10.109.10">
    <property type="entry name" value="Umud Fragment, subunit A"/>
    <property type="match status" value="1"/>
</dbReference>
<accession>A0A1U9JZA4</accession>
<organism evidence="11 13">
    <name type="scientific">Paenalcaligenes hominis</name>
    <dbReference type="NCBI Taxonomy" id="643674"/>
    <lineage>
        <taxon>Bacteria</taxon>
        <taxon>Pseudomonadati</taxon>
        <taxon>Pseudomonadota</taxon>
        <taxon>Betaproteobacteria</taxon>
        <taxon>Burkholderiales</taxon>
        <taxon>Alcaligenaceae</taxon>
        <taxon>Paenalcaligenes</taxon>
    </lineage>
</organism>
<keyword evidence="6 8" id="KW-0378">Hydrolase</keyword>
<reference evidence="12 14" key="2">
    <citation type="submission" date="2020-03" db="EMBL/GenBank/DDBJ databases">
        <title>Genomic Encyclopedia of Type Strains, Phase IV (KMG-IV): sequencing the most valuable type-strain genomes for metagenomic binning, comparative biology and taxonomic classification.</title>
        <authorList>
            <person name="Goeker M."/>
        </authorList>
    </citation>
    <scope>NUCLEOTIDE SEQUENCE [LARGE SCALE GENOMIC DNA]</scope>
    <source>
        <strain evidence="12 14">DSM 26613</strain>
    </source>
</reference>
<dbReference type="InterPro" id="IPR019756">
    <property type="entry name" value="Pept_S26A_signal_pept_1_Ser-AS"/>
</dbReference>
<feature type="transmembrane region" description="Helical" evidence="8">
    <location>
        <begin position="6"/>
        <end position="22"/>
    </location>
</feature>
<dbReference type="InterPro" id="IPR036286">
    <property type="entry name" value="LexA/Signal_pep-like_sf"/>
</dbReference>
<keyword evidence="5 8" id="KW-0645">Protease</keyword>